<dbReference type="AlphaFoldDB" id="A0A7J8VRL9"/>
<dbReference type="Proteomes" id="UP000593573">
    <property type="component" value="Unassembled WGS sequence"/>
</dbReference>
<dbReference type="Pfam" id="PF05056">
    <property type="entry name" value="DUF674"/>
    <property type="match status" value="1"/>
</dbReference>
<evidence type="ECO:0000313" key="1">
    <source>
        <dbReference type="EMBL" id="MBA0665273.1"/>
    </source>
</evidence>
<dbReference type="InterPro" id="IPR007750">
    <property type="entry name" value="DUF674"/>
</dbReference>
<dbReference type="EMBL" id="JABFAB010000011">
    <property type="protein sequence ID" value="MBA0665273.1"/>
    <property type="molecule type" value="Genomic_DNA"/>
</dbReference>
<accession>A0A7J8VRL9</accession>
<dbReference type="PANTHER" id="PTHR33103">
    <property type="entry name" value="OS01G0153900 PROTEIN"/>
    <property type="match status" value="1"/>
</dbReference>
<reference evidence="1 2" key="1">
    <citation type="journal article" date="2019" name="Genome Biol. Evol.">
        <title>Insights into the evolution of the New World diploid cottons (Gossypium, subgenus Houzingenia) based on genome sequencing.</title>
        <authorList>
            <person name="Grover C.E."/>
            <person name="Arick M.A. 2nd"/>
            <person name="Thrash A."/>
            <person name="Conover J.L."/>
            <person name="Sanders W.S."/>
            <person name="Peterson D.G."/>
            <person name="Frelichowski J.E."/>
            <person name="Scheffler J.A."/>
            <person name="Scheffler B.E."/>
            <person name="Wendel J.F."/>
        </authorList>
    </citation>
    <scope>NUCLEOTIDE SEQUENCE [LARGE SCALE GENOMIC DNA]</scope>
    <source>
        <strain evidence="1">57</strain>
        <tissue evidence="1">Leaf</tissue>
    </source>
</reference>
<keyword evidence="2" id="KW-1185">Reference proteome</keyword>
<protein>
    <submittedName>
        <fullName evidence="1">Uncharacterized protein</fullName>
    </submittedName>
</protein>
<organism evidence="1 2">
    <name type="scientific">Gossypium klotzschianum</name>
    <dbReference type="NCBI Taxonomy" id="34286"/>
    <lineage>
        <taxon>Eukaryota</taxon>
        <taxon>Viridiplantae</taxon>
        <taxon>Streptophyta</taxon>
        <taxon>Embryophyta</taxon>
        <taxon>Tracheophyta</taxon>
        <taxon>Spermatophyta</taxon>
        <taxon>Magnoliopsida</taxon>
        <taxon>eudicotyledons</taxon>
        <taxon>Gunneridae</taxon>
        <taxon>Pentapetalae</taxon>
        <taxon>rosids</taxon>
        <taxon>malvids</taxon>
        <taxon>Malvales</taxon>
        <taxon>Malvaceae</taxon>
        <taxon>Malvoideae</taxon>
        <taxon>Gossypium</taxon>
    </lineage>
</organism>
<gene>
    <name evidence="1" type="ORF">Goklo_005156</name>
</gene>
<comment type="caution">
    <text evidence="1">The sequence shown here is derived from an EMBL/GenBank/DDBJ whole genome shotgun (WGS) entry which is preliminary data.</text>
</comment>
<proteinExistence type="predicted"/>
<sequence>MPVGTVIRLLTKQGMVRCLGNLYGRIENLGNTYMQSLAKKDTLSKPMISNYAANNVPLFNLTNQRITLANQRSKGSSSAEGGNVERVVTYMVMNDLVVRPMSKISSITLLNKFKFQDVGVLEERKSLILKWTSLFYSCKLNFKNYAKQRANEDEALDDDANLDAPTTLSDLMFSDTKGYGGGGAVSVAARIKLVYMKQWQLHCSESSSCYTERI</sequence>
<dbReference type="PANTHER" id="PTHR33103:SF110">
    <property type="entry name" value="DUF674 FAMILY PROTEIN"/>
    <property type="match status" value="1"/>
</dbReference>
<evidence type="ECO:0000313" key="2">
    <source>
        <dbReference type="Proteomes" id="UP000593573"/>
    </source>
</evidence>
<name>A0A7J8VRL9_9ROSI</name>
<dbReference type="OrthoDB" id="996780at2759"/>